<evidence type="ECO:0000256" key="1">
    <source>
        <dbReference type="SAM" id="Coils"/>
    </source>
</evidence>
<proteinExistence type="predicted"/>
<comment type="caution">
    <text evidence="2">The sequence shown here is derived from an EMBL/GenBank/DDBJ whole genome shotgun (WGS) entry which is preliminary data.</text>
</comment>
<organism evidence="2 3">
    <name type="scientific">Candidatus Dojkabacteria bacterium</name>
    <dbReference type="NCBI Taxonomy" id="2099670"/>
    <lineage>
        <taxon>Bacteria</taxon>
        <taxon>Candidatus Dojkabacteria</taxon>
    </lineage>
</organism>
<reference evidence="2" key="1">
    <citation type="submission" date="2020-04" db="EMBL/GenBank/DDBJ databases">
        <authorList>
            <person name="Zhang T."/>
        </authorList>
    </citation>
    <scope>NUCLEOTIDE SEQUENCE</scope>
    <source>
        <strain evidence="2">HKST-UBA10</strain>
    </source>
</reference>
<accession>A0A955L3M4</accession>
<evidence type="ECO:0000313" key="3">
    <source>
        <dbReference type="Proteomes" id="UP000782843"/>
    </source>
</evidence>
<dbReference type="Proteomes" id="UP000782843">
    <property type="component" value="Unassembled WGS sequence"/>
</dbReference>
<dbReference type="AlphaFoldDB" id="A0A955L3M4"/>
<keyword evidence="1" id="KW-0175">Coiled coil</keyword>
<name>A0A955L3M4_9BACT</name>
<sequence>MIKSVQTINQWNEKYQGIREETELLAQAEAEKSLKQQELEQLENNEQIRIKAREKNYIKDGEKLYSIIDDPTFYKVVEEEKAEAYVPPKGFGEWIGLISN</sequence>
<reference evidence="2" key="2">
    <citation type="journal article" date="2021" name="Microbiome">
        <title>Successional dynamics and alternative stable states in a saline activated sludge microbial community over 9 years.</title>
        <authorList>
            <person name="Wang Y."/>
            <person name="Ye J."/>
            <person name="Ju F."/>
            <person name="Liu L."/>
            <person name="Boyd J.A."/>
            <person name="Deng Y."/>
            <person name="Parks D.H."/>
            <person name="Jiang X."/>
            <person name="Yin X."/>
            <person name="Woodcroft B.J."/>
            <person name="Tyson G.W."/>
            <person name="Hugenholtz P."/>
            <person name="Polz M.F."/>
            <person name="Zhang T."/>
        </authorList>
    </citation>
    <scope>NUCLEOTIDE SEQUENCE</scope>
    <source>
        <strain evidence="2">HKST-UBA10</strain>
    </source>
</reference>
<feature type="coiled-coil region" evidence="1">
    <location>
        <begin position="18"/>
        <end position="45"/>
    </location>
</feature>
<evidence type="ECO:0000313" key="2">
    <source>
        <dbReference type="EMBL" id="MCA9382342.1"/>
    </source>
</evidence>
<protein>
    <submittedName>
        <fullName evidence="2">Uncharacterized protein</fullName>
    </submittedName>
</protein>
<gene>
    <name evidence="2" type="ORF">KC660_02965</name>
</gene>
<dbReference type="EMBL" id="JAGQLG010000112">
    <property type="protein sequence ID" value="MCA9382342.1"/>
    <property type="molecule type" value="Genomic_DNA"/>
</dbReference>